<dbReference type="InterPro" id="IPR033452">
    <property type="entry name" value="GH30_C"/>
</dbReference>
<dbReference type="InterPro" id="IPR001139">
    <property type="entry name" value="Glyco_hydro_30"/>
</dbReference>
<evidence type="ECO:0000259" key="6">
    <source>
        <dbReference type="Pfam" id="PF17189"/>
    </source>
</evidence>
<evidence type="ECO:0000256" key="4">
    <source>
        <dbReference type="RuleBase" id="RU361188"/>
    </source>
</evidence>
<comment type="caution">
    <text evidence="7">The sequence shown here is derived from an EMBL/GenBank/DDBJ whole genome shotgun (WGS) entry which is preliminary data.</text>
</comment>
<dbReference type="PANTHER" id="PTHR11069">
    <property type="entry name" value="GLUCOSYLCERAMIDASE"/>
    <property type="match status" value="1"/>
</dbReference>
<keyword evidence="3 4" id="KW-0378">Hydrolase</keyword>
<name>A0A3N1XW39_9FIRM</name>
<evidence type="ECO:0000313" key="8">
    <source>
        <dbReference type="Proteomes" id="UP000273083"/>
    </source>
</evidence>
<evidence type="ECO:0000256" key="1">
    <source>
        <dbReference type="ARBA" id="ARBA00005382"/>
    </source>
</evidence>
<dbReference type="GO" id="GO:0016020">
    <property type="term" value="C:membrane"/>
    <property type="evidence" value="ECO:0007669"/>
    <property type="project" value="GOC"/>
</dbReference>
<dbReference type="OrthoDB" id="9806701at2"/>
<gene>
    <name evidence="7" type="ORF">EDD66_10272</name>
</gene>
<feature type="domain" description="Glycosyl hydrolase family 30 beta sandwich" evidence="6">
    <location>
        <begin position="378"/>
        <end position="438"/>
    </location>
</feature>
<dbReference type="EMBL" id="RJVG01000002">
    <property type="protein sequence ID" value="ROR30421.1"/>
    <property type="molecule type" value="Genomic_DNA"/>
</dbReference>
<dbReference type="Gene3D" id="2.60.40.1180">
    <property type="entry name" value="Golgi alpha-mannosidase II"/>
    <property type="match status" value="1"/>
</dbReference>
<dbReference type="InterPro" id="IPR013780">
    <property type="entry name" value="Glyco_hydro_b"/>
</dbReference>
<dbReference type="Gene3D" id="3.20.20.80">
    <property type="entry name" value="Glycosidases"/>
    <property type="match status" value="1"/>
</dbReference>
<keyword evidence="2" id="KW-0732">Signal</keyword>
<keyword evidence="4" id="KW-0326">Glycosidase</keyword>
<dbReference type="PRINTS" id="PR00843">
    <property type="entry name" value="GLHYDRLASE30"/>
</dbReference>
<evidence type="ECO:0000259" key="5">
    <source>
        <dbReference type="Pfam" id="PF02055"/>
    </source>
</evidence>
<protein>
    <submittedName>
        <fullName evidence="7">Glucosylceramidase</fullName>
    </submittedName>
</protein>
<dbReference type="GO" id="GO:0006680">
    <property type="term" value="P:glucosylceramide catabolic process"/>
    <property type="evidence" value="ECO:0007669"/>
    <property type="project" value="TreeGrafter"/>
</dbReference>
<dbReference type="GO" id="GO:0004348">
    <property type="term" value="F:glucosylceramidase activity"/>
    <property type="evidence" value="ECO:0007669"/>
    <property type="project" value="InterPro"/>
</dbReference>
<sequence>MKIITTDYNQKKFWVETEEKLNEVGCMNVINIYPEYKMQQMKGFGGAFTEAAGYNYSKLSKEAKNDFVNAYFSKEGLAYILGRTHINSCDFALSNYAAVTDKEDGSFDTFNLNREEEYILPLISDALKVSNNGIKFLLSPWSPPAFMKTNHDMNNGGKLKKEYYMAWANYLAKYIKEIKVKGVDVEYLSVQNEPEATQTWDSCLYSAEEEMEFVRDFLGPVLEKEGLKEVKILVWDHNKEIVYDRAKAILEDKEAAKYIYGIAVHWYTGDHFEGLRLTKEKYPTKEIFFTEGCVEYSRFMDSNEVARAEMYAHDMIGNFTHGVSAFFDWNLLLDAFGGPNHVKNFCAAPIMCTEDEKGIEKRLSYYYIGHFSKYIKEGAYCIGITRYTTRLDACAFLNPDDERVIILMNGTDNTMNVTVREGSIGKDIILQPHTIATIIYSY</sequence>
<comment type="similarity">
    <text evidence="1 4">Belongs to the glycosyl hydrolase 30 family.</text>
</comment>
<dbReference type="InterPro" id="IPR017853">
    <property type="entry name" value="GH"/>
</dbReference>
<feature type="domain" description="Glycosyl hydrolase family 30 TIM-barrel" evidence="5">
    <location>
        <begin position="41"/>
        <end position="375"/>
    </location>
</feature>
<dbReference type="AlphaFoldDB" id="A0A3N1XW39"/>
<evidence type="ECO:0000256" key="2">
    <source>
        <dbReference type="ARBA" id="ARBA00022729"/>
    </source>
</evidence>
<dbReference type="RefSeq" id="WP_123608129.1">
    <property type="nucleotide sequence ID" value="NZ_RJVG01000002.1"/>
</dbReference>
<keyword evidence="8" id="KW-1185">Reference proteome</keyword>
<proteinExistence type="inferred from homology"/>
<dbReference type="Pfam" id="PF17189">
    <property type="entry name" value="Glyco_hydro_30C"/>
    <property type="match status" value="1"/>
</dbReference>
<organism evidence="7 8">
    <name type="scientific">Mobilisporobacter senegalensis</name>
    <dbReference type="NCBI Taxonomy" id="1329262"/>
    <lineage>
        <taxon>Bacteria</taxon>
        <taxon>Bacillati</taxon>
        <taxon>Bacillota</taxon>
        <taxon>Clostridia</taxon>
        <taxon>Lachnospirales</taxon>
        <taxon>Lachnospiraceae</taxon>
        <taxon>Mobilisporobacter</taxon>
    </lineage>
</organism>
<dbReference type="InterPro" id="IPR033453">
    <property type="entry name" value="Glyco_hydro_30_TIM-barrel"/>
</dbReference>
<dbReference type="Pfam" id="PF02055">
    <property type="entry name" value="Glyco_hydro_30"/>
    <property type="match status" value="1"/>
</dbReference>
<dbReference type="PANTHER" id="PTHR11069:SF23">
    <property type="entry name" value="LYSOSOMAL ACID GLUCOSYLCERAMIDASE"/>
    <property type="match status" value="1"/>
</dbReference>
<evidence type="ECO:0000313" key="7">
    <source>
        <dbReference type="EMBL" id="ROR30421.1"/>
    </source>
</evidence>
<reference evidence="7 8" key="1">
    <citation type="submission" date="2018-11" db="EMBL/GenBank/DDBJ databases">
        <title>Genomic Encyclopedia of Type Strains, Phase IV (KMG-IV): sequencing the most valuable type-strain genomes for metagenomic binning, comparative biology and taxonomic classification.</title>
        <authorList>
            <person name="Goeker M."/>
        </authorList>
    </citation>
    <scope>NUCLEOTIDE SEQUENCE [LARGE SCALE GENOMIC DNA]</scope>
    <source>
        <strain evidence="7 8">DSM 26537</strain>
    </source>
</reference>
<accession>A0A3N1XW39</accession>
<dbReference type="Proteomes" id="UP000273083">
    <property type="component" value="Unassembled WGS sequence"/>
</dbReference>
<evidence type="ECO:0000256" key="3">
    <source>
        <dbReference type="ARBA" id="ARBA00022801"/>
    </source>
</evidence>
<dbReference type="SUPFAM" id="SSF51445">
    <property type="entry name" value="(Trans)glycosidases"/>
    <property type="match status" value="1"/>
</dbReference>